<dbReference type="AlphaFoldDB" id="A0AAN0SS64"/>
<evidence type="ECO:0000313" key="3">
    <source>
        <dbReference type="EMBL" id="AJI09097.1"/>
    </source>
</evidence>
<dbReference type="RefSeq" id="WP_001996303.1">
    <property type="nucleotide sequence ID" value="NZ_CP009640.1"/>
</dbReference>
<accession>A0AAN0SS64</accession>
<name>A0AAN0SS64_BACCE</name>
<feature type="compositionally biased region" description="Basic and acidic residues" evidence="2">
    <location>
        <begin position="659"/>
        <end position="668"/>
    </location>
</feature>
<reference evidence="3 4" key="1">
    <citation type="journal article" date="2015" name="Genome Announc.">
        <title>Complete genome sequences for 35 biothreat assay-relevant bacillus species.</title>
        <authorList>
            <person name="Johnson S.L."/>
            <person name="Daligault H.E."/>
            <person name="Davenport K.W."/>
            <person name="Jaissle J."/>
            <person name="Frey K.G."/>
            <person name="Ladner J.T."/>
            <person name="Broomall S.M."/>
            <person name="Bishop-Lilly K.A."/>
            <person name="Bruce D.C."/>
            <person name="Gibbons H.S."/>
            <person name="Coyne S.R."/>
            <person name="Lo C.C."/>
            <person name="Meincke L."/>
            <person name="Munk A.C."/>
            <person name="Koroleva G.I."/>
            <person name="Rosenzweig C.N."/>
            <person name="Palacios G.F."/>
            <person name="Redden C.L."/>
            <person name="Minogue T.D."/>
            <person name="Chain P.S."/>
        </authorList>
    </citation>
    <scope>NUCLEOTIDE SEQUENCE [LARGE SCALE GENOMIC DNA]</scope>
    <source>
        <strain evidence="3">03BB108</strain>
        <plasmid evidence="4">pBFI_3</plasmid>
    </source>
</reference>
<sequence>MYIVVEFLQKEQSKSFKKFLRKNKAWNGKQLGLRVAEKLIQNYITEYQQNDKVLFLLQDIEDEKAYEFELPVRVAEKFSILAAISQDLEEGDTDFNQAMEIKQKIYVNYKAEEEQDNLELEVEEPKKKKGGFLSKLFGKKEEEIPHAATVDSSEVNNKVQKEFATEDPFEEMTAEEMQLRGTAIFEETDFEHLEREAGNSLGQVNDDVFAEERTIDTQKEELNLEKEELPFNTSENESIASIEEELFPSESENKQEAGEQEVSTSIQVKDVSFPEYDKFIDLREVEAKQNRYDSRFTVKHLLGLMGMSEETAKTDLEKKKLQYVKNVLSGKEFIIIQDNYYQDVNNLMDDIRLILERTYKETIMRDYQKEAEEILRDTFEANLQGMLQELNVFESKETQEMQQKLNAFVEKQQLELQSFKLKQEADLKVYESELAERKLTLVSAREDELMRENNLEQDTSLHEKTYELKMDAYKMLIDKKNELLADFSGSLEDIMNAAFESQESEMKYLQECIGQLVPEWKEEIQAERDKEMEERKLKLEEEKSKREQAELALRQREQDAREMKTSDREREYLNIIEDLKGKLVTAHSQMGTGQMPPQQPMYMYGPPVQPVVQQQPVFMYQQQPVMQPQPVQQPMQPQAAQQPVMPSQTESNPEKRRKLFDFWYKEEK</sequence>
<protein>
    <submittedName>
        <fullName evidence="3">Uncharacterized protein</fullName>
    </submittedName>
</protein>
<evidence type="ECO:0000256" key="1">
    <source>
        <dbReference type="SAM" id="Coils"/>
    </source>
</evidence>
<keyword evidence="1" id="KW-0175">Coiled coil</keyword>
<dbReference type="EMBL" id="CP009640">
    <property type="protein sequence ID" value="AJI09097.1"/>
    <property type="molecule type" value="Genomic_DNA"/>
</dbReference>
<organism evidence="3 4">
    <name type="scientific">Bacillus cereus 03BB108</name>
    <dbReference type="NCBI Taxonomy" id="451709"/>
    <lineage>
        <taxon>Bacteria</taxon>
        <taxon>Bacillati</taxon>
        <taxon>Bacillota</taxon>
        <taxon>Bacilli</taxon>
        <taxon>Bacillales</taxon>
        <taxon>Bacillaceae</taxon>
        <taxon>Bacillus</taxon>
        <taxon>Bacillus cereus group</taxon>
    </lineage>
</organism>
<evidence type="ECO:0000256" key="2">
    <source>
        <dbReference type="SAM" id="MobiDB-lite"/>
    </source>
</evidence>
<evidence type="ECO:0000313" key="4">
    <source>
        <dbReference type="Proteomes" id="UP000031861"/>
    </source>
</evidence>
<feature type="compositionally biased region" description="Low complexity" evidence="2">
    <location>
        <begin position="625"/>
        <end position="646"/>
    </location>
</feature>
<feature type="coiled-coil region" evidence="1">
    <location>
        <begin position="521"/>
        <end position="566"/>
    </location>
</feature>
<dbReference type="Proteomes" id="UP000031861">
    <property type="component" value="Plasmid pBFI_3"/>
</dbReference>
<gene>
    <name evidence="3" type="ORF">AK40_6110</name>
</gene>
<geneLocation type="plasmid" evidence="3 4">
    <name>pBFI_3</name>
</geneLocation>
<proteinExistence type="predicted"/>
<keyword evidence="3" id="KW-0614">Plasmid</keyword>
<feature type="region of interest" description="Disordered" evidence="2">
    <location>
        <begin position="625"/>
        <end position="668"/>
    </location>
</feature>